<dbReference type="AlphaFoldDB" id="A0A0S4J6R0"/>
<feature type="compositionally biased region" description="Low complexity" evidence="1">
    <location>
        <begin position="143"/>
        <end position="157"/>
    </location>
</feature>
<proteinExistence type="predicted"/>
<protein>
    <submittedName>
        <fullName evidence="2">Uncharacterized protein</fullName>
    </submittedName>
</protein>
<dbReference type="EMBL" id="CYKH01001453">
    <property type="protein sequence ID" value="CUG87155.1"/>
    <property type="molecule type" value="Genomic_DNA"/>
</dbReference>
<feature type="compositionally biased region" description="Basic and acidic residues" evidence="1">
    <location>
        <begin position="55"/>
        <end position="64"/>
    </location>
</feature>
<feature type="region of interest" description="Disordered" evidence="1">
    <location>
        <begin position="114"/>
        <end position="157"/>
    </location>
</feature>
<name>A0A0S4J6R0_BODSA</name>
<feature type="region of interest" description="Disordered" evidence="1">
    <location>
        <begin position="43"/>
        <end position="94"/>
    </location>
</feature>
<evidence type="ECO:0000313" key="2">
    <source>
        <dbReference type="EMBL" id="CUG87155.1"/>
    </source>
</evidence>
<organism evidence="2 3">
    <name type="scientific">Bodo saltans</name>
    <name type="common">Flagellated protozoan</name>
    <dbReference type="NCBI Taxonomy" id="75058"/>
    <lineage>
        <taxon>Eukaryota</taxon>
        <taxon>Discoba</taxon>
        <taxon>Euglenozoa</taxon>
        <taxon>Kinetoplastea</taxon>
        <taxon>Metakinetoplastina</taxon>
        <taxon>Eubodonida</taxon>
        <taxon>Bodonidae</taxon>
        <taxon>Bodo</taxon>
    </lineage>
</organism>
<feature type="compositionally biased region" description="Polar residues" evidence="1">
    <location>
        <begin position="114"/>
        <end position="135"/>
    </location>
</feature>
<sequence>EAPSIAPFAKHFSCFVCVAINLEMKKASSTTPFALHEVVDPITFDDAPSSTSTPPKRDDERLPRGDSTTASASSAPPQLARNNDRFRSHDTSTVSDHQLLDALRSIAYMTSSPLQRQQYQSENSNIATSHRSNQGGAHRDSASSRTASRSSGATQVSNDDSVAALVDLLVAGVDAQRLVAMIETR</sequence>
<accession>A0A0S4J6R0</accession>
<evidence type="ECO:0000256" key="1">
    <source>
        <dbReference type="SAM" id="MobiDB-lite"/>
    </source>
</evidence>
<dbReference type="Proteomes" id="UP000051952">
    <property type="component" value="Unassembled WGS sequence"/>
</dbReference>
<dbReference type="VEuPathDB" id="TriTrypDB:BSAL_08910"/>
<keyword evidence="3" id="KW-1185">Reference proteome</keyword>
<gene>
    <name evidence="2" type="ORF">BSAL_08910</name>
</gene>
<evidence type="ECO:0000313" key="3">
    <source>
        <dbReference type="Proteomes" id="UP000051952"/>
    </source>
</evidence>
<reference evidence="3" key="1">
    <citation type="submission" date="2015-09" db="EMBL/GenBank/DDBJ databases">
        <authorList>
            <consortium name="Pathogen Informatics"/>
        </authorList>
    </citation>
    <scope>NUCLEOTIDE SEQUENCE [LARGE SCALE GENOMIC DNA]</scope>
    <source>
        <strain evidence="3">Lake Konstanz</strain>
    </source>
</reference>
<feature type="non-terminal residue" evidence="2">
    <location>
        <position position="1"/>
    </location>
</feature>